<gene>
    <name evidence="2" type="ORF">N482_24790</name>
</gene>
<dbReference type="Proteomes" id="UP000076587">
    <property type="component" value="Unassembled WGS sequence"/>
</dbReference>
<comment type="caution">
    <text evidence="2">The sequence shown here is derived from an EMBL/GenBank/DDBJ whole genome shotgun (WGS) entry which is preliminary data.</text>
</comment>
<protein>
    <submittedName>
        <fullName evidence="2">Uncharacterized protein</fullName>
    </submittedName>
</protein>
<feature type="transmembrane region" description="Helical" evidence="1">
    <location>
        <begin position="105"/>
        <end position="124"/>
    </location>
</feature>
<evidence type="ECO:0000313" key="2">
    <source>
        <dbReference type="EMBL" id="KZN53715.1"/>
    </source>
</evidence>
<sequence length="134" mass="14953">MRTVKFGFIAAGMINIVAVLLFSRAFTNSVINDFDPVVMSNFGLLMIMVWGLVFLGAAKVTSGINWLAGAFAVEKLAYVVAWLLWFKDNNLGVVFEQDLFAGVFYSIYGLNDFIFMVFFGWVFFTQGKSIKSVA</sequence>
<dbReference type="PATRIC" id="fig|1365253.3.peg.1153"/>
<dbReference type="RefSeq" id="WP_063376059.1">
    <property type="nucleotide sequence ID" value="NZ_AUXT01000080.1"/>
</dbReference>
<proteinExistence type="predicted"/>
<dbReference type="OrthoDB" id="7433042at2"/>
<reference evidence="2 3" key="1">
    <citation type="submission" date="2013-07" db="EMBL/GenBank/DDBJ databases">
        <title>Comparative Genomic and Metabolomic Analysis of Twelve Strains of Pseudoalteromonas luteoviolacea.</title>
        <authorList>
            <person name="Vynne N.G."/>
            <person name="Mansson M."/>
            <person name="Gram L."/>
        </authorList>
    </citation>
    <scope>NUCLEOTIDE SEQUENCE [LARGE SCALE GENOMIC DNA]</scope>
    <source>
        <strain evidence="2 3">NCIMB 1942</strain>
    </source>
</reference>
<evidence type="ECO:0000313" key="3">
    <source>
        <dbReference type="Proteomes" id="UP000076587"/>
    </source>
</evidence>
<dbReference type="AlphaFoldDB" id="A0A167G0L4"/>
<feature type="transmembrane region" description="Helical" evidence="1">
    <location>
        <begin position="7"/>
        <end position="26"/>
    </location>
</feature>
<organism evidence="2 3">
    <name type="scientific">Pseudoalteromonas luteoviolacea NCIMB 1942</name>
    <dbReference type="NCBI Taxonomy" id="1365253"/>
    <lineage>
        <taxon>Bacteria</taxon>
        <taxon>Pseudomonadati</taxon>
        <taxon>Pseudomonadota</taxon>
        <taxon>Gammaproteobacteria</taxon>
        <taxon>Alteromonadales</taxon>
        <taxon>Pseudoalteromonadaceae</taxon>
        <taxon>Pseudoalteromonas</taxon>
    </lineage>
</organism>
<feature type="transmembrane region" description="Helical" evidence="1">
    <location>
        <begin position="64"/>
        <end position="85"/>
    </location>
</feature>
<name>A0A167G0L4_9GAMM</name>
<evidence type="ECO:0000256" key="1">
    <source>
        <dbReference type="SAM" id="Phobius"/>
    </source>
</evidence>
<dbReference type="EMBL" id="AUXT01000080">
    <property type="protein sequence ID" value="KZN53715.1"/>
    <property type="molecule type" value="Genomic_DNA"/>
</dbReference>
<accession>A0A167G0L4</accession>
<keyword evidence="1" id="KW-0812">Transmembrane</keyword>
<feature type="transmembrane region" description="Helical" evidence="1">
    <location>
        <begin position="38"/>
        <end position="57"/>
    </location>
</feature>
<keyword evidence="1" id="KW-0472">Membrane</keyword>
<keyword evidence="1" id="KW-1133">Transmembrane helix</keyword>